<keyword evidence="3" id="KW-1185">Reference proteome</keyword>
<organism evidence="2 3">
    <name type="scientific">Pholiota conissans</name>
    <dbReference type="NCBI Taxonomy" id="109636"/>
    <lineage>
        <taxon>Eukaryota</taxon>
        <taxon>Fungi</taxon>
        <taxon>Dikarya</taxon>
        <taxon>Basidiomycota</taxon>
        <taxon>Agaricomycotina</taxon>
        <taxon>Agaricomycetes</taxon>
        <taxon>Agaricomycetidae</taxon>
        <taxon>Agaricales</taxon>
        <taxon>Agaricineae</taxon>
        <taxon>Strophariaceae</taxon>
        <taxon>Pholiota</taxon>
    </lineage>
</organism>
<protein>
    <submittedName>
        <fullName evidence="2">Uncharacterized protein</fullName>
    </submittedName>
</protein>
<evidence type="ECO:0000313" key="3">
    <source>
        <dbReference type="Proteomes" id="UP000807469"/>
    </source>
</evidence>
<accession>A0A9P5YRM8</accession>
<sequence>MYIKLSTVHDIQRLRTADDIQSPRTADSAIQLRATKTSFGRGWMSTGKRARAEDHGDNERRRMDEGGQARMDGQGQWASGNGQVLLHSSIPSRLRCFSRFVISLPSLRFCGLPSVSDVLHPRRAVAEQFTSTDERRMDEGVGGYQATMLEGG</sequence>
<comment type="caution">
    <text evidence="2">The sequence shown here is derived from an EMBL/GenBank/DDBJ whole genome shotgun (WGS) entry which is preliminary data.</text>
</comment>
<dbReference type="AlphaFoldDB" id="A0A9P5YRM8"/>
<name>A0A9P5YRM8_9AGAR</name>
<feature type="region of interest" description="Disordered" evidence="1">
    <location>
        <begin position="44"/>
        <end position="63"/>
    </location>
</feature>
<feature type="compositionally biased region" description="Basic and acidic residues" evidence="1">
    <location>
        <begin position="50"/>
        <end position="63"/>
    </location>
</feature>
<gene>
    <name evidence="2" type="ORF">BDN70DRAFT_335553</name>
</gene>
<proteinExistence type="predicted"/>
<evidence type="ECO:0000313" key="2">
    <source>
        <dbReference type="EMBL" id="KAF9474169.1"/>
    </source>
</evidence>
<dbReference type="Proteomes" id="UP000807469">
    <property type="component" value="Unassembled WGS sequence"/>
</dbReference>
<reference evidence="2" key="1">
    <citation type="submission" date="2020-11" db="EMBL/GenBank/DDBJ databases">
        <authorList>
            <consortium name="DOE Joint Genome Institute"/>
            <person name="Ahrendt S."/>
            <person name="Riley R."/>
            <person name="Andreopoulos W."/>
            <person name="Labutti K."/>
            <person name="Pangilinan J."/>
            <person name="Ruiz-Duenas F.J."/>
            <person name="Barrasa J.M."/>
            <person name="Sanchez-Garcia M."/>
            <person name="Camarero S."/>
            <person name="Miyauchi S."/>
            <person name="Serrano A."/>
            <person name="Linde D."/>
            <person name="Babiker R."/>
            <person name="Drula E."/>
            <person name="Ayuso-Fernandez I."/>
            <person name="Pacheco R."/>
            <person name="Padilla G."/>
            <person name="Ferreira P."/>
            <person name="Barriuso J."/>
            <person name="Kellner H."/>
            <person name="Castanera R."/>
            <person name="Alfaro M."/>
            <person name="Ramirez L."/>
            <person name="Pisabarro A.G."/>
            <person name="Kuo A."/>
            <person name="Tritt A."/>
            <person name="Lipzen A."/>
            <person name="He G."/>
            <person name="Yan M."/>
            <person name="Ng V."/>
            <person name="Cullen D."/>
            <person name="Martin F."/>
            <person name="Rosso M.-N."/>
            <person name="Henrissat B."/>
            <person name="Hibbett D."/>
            <person name="Martinez A.T."/>
            <person name="Grigoriev I.V."/>
        </authorList>
    </citation>
    <scope>NUCLEOTIDE SEQUENCE</scope>
    <source>
        <strain evidence="2">CIRM-BRFM 674</strain>
    </source>
</reference>
<dbReference type="EMBL" id="MU155393">
    <property type="protein sequence ID" value="KAF9474169.1"/>
    <property type="molecule type" value="Genomic_DNA"/>
</dbReference>
<evidence type="ECO:0000256" key="1">
    <source>
        <dbReference type="SAM" id="MobiDB-lite"/>
    </source>
</evidence>